<feature type="compositionally biased region" description="Acidic residues" evidence="1">
    <location>
        <begin position="36"/>
        <end position="48"/>
    </location>
</feature>
<comment type="caution">
    <text evidence="3">The sequence shown here is derived from an EMBL/GenBank/DDBJ whole genome shotgun (WGS) entry which is preliminary data.</text>
</comment>
<proteinExistence type="predicted"/>
<keyword evidence="4" id="KW-1185">Reference proteome</keyword>
<dbReference type="EMBL" id="JBFXLU010000170">
    <property type="protein sequence ID" value="KAL2836887.1"/>
    <property type="molecule type" value="Genomic_DNA"/>
</dbReference>
<accession>A0ABR4JA15</accession>
<feature type="compositionally biased region" description="Basic and acidic residues" evidence="1">
    <location>
        <begin position="49"/>
        <end position="59"/>
    </location>
</feature>
<evidence type="ECO:0000256" key="1">
    <source>
        <dbReference type="SAM" id="MobiDB-lite"/>
    </source>
</evidence>
<dbReference type="PANTHER" id="PTHR35394">
    <property type="entry name" value="DUF3176 DOMAIN-CONTAINING PROTEIN"/>
    <property type="match status" value="1"/>
</dbReference>
<feature type="transmembrane region" description="Helical" evidence="2">
    <location>
        <begin position="589"/>
        <end position="612"/>
    </location>
</feature>
<dbReference type="InterPro" id="IPR021514">
    <property type="entry name" value="DUF3176"/>
</dbReference>
<feature type="region of interest" description="Disordered" evidence="1">
    <location>
        <begin position="1"/>
        <end position="59"/>
    </location>
</feature>
<reference evidence="3 4" key="1">
    <citation type="submission" date="2024-07" db="EMBL/GenBank/DDBJ databases">
        <title>Section-level genome sequencing and comparative genomics of Aspergillus sections Usti and Cavernicolus.</title>
        <authorList>
            <consortium name="Lawrence Berkeley National Laboratory"/>
            <person name="Nybo J.L."/>
            <person name="Vesth T.C."/>
            <person name="Theobald S."/>
            <person name="Frisvad J.C."/>
            <person name="Larsen T.O."/>
            <person name="Kjaerboelling I."/>
            <person name="Rothschild-Mancinelli K."/>
            <person name="Lyhne E.K."/>
            <person name="Kogle M.E."/>
            <person name="Barry K."/>
            <person name="Clum A."/>
            <person name="Na H."/>
            <person name="Ledsgaard L."/>
            <person name="Lin J."/>
            <person name="Lipzen A."/>
            <person name="Kuo A."/>
            <person name="Riley R."/>
            <person name="Mondo S."/>
            <person name="Labutti K."/>
            <person name="Haridas S."/>
            <person name="Pangalinan J."/>
            <person name="Salamov A.A."/>
            <person name="Simmons B.A."/>
            <person name="Magnuson J.K."/>
            <person name="Chen J."/>
            <person name="Drula E."/>
            <person name="Henrissat B."/>
            <person name="Wiebenga A."/>
            <person name="Lubbers R.J."/>
            <person name="Gomes A.C."/>
            <person name="Makela M.R."/>
            <person name="Stajich J."/>
            <person name="Grigoriev I.V."/>
            <person name="Mortensen U.H."/>
            <person name="De Vries R.P."/>
            <person name="Baker S.E."/>
            <person name="Andersen M.R."/>
        </authorList>
    </citation>
    <scope>NUCLEOTIDE SEQUENCE [LARGE SCALE GENOMIC DNA]</scope>
    <source>
        <strain evidence="3 4">CBS 123904</strain>
    </source>
</reference>
<keyword evidence="2" id="KW-1133">Transmembrane helix</keyword>
<keyword evidence="2" id="KW-0472">Membrane</keyword>
<sequence length="678" mass="74977">MSHHSQRPGSQEDASEYELLPRSTSPRSIVSPPPPAEEEEEEEEEEELEPPKPPEPKRGFKDWTGQLLNTWLYEILAMIFSLLCFIAIACVLMVFDEKTQPSFAYGFTLNAVVSILATASKSSLLYVIGECIGQLKWIWFYEEEERKKLDGMQLFDGASRGPLGSLFLVFDHKGRSLVSLGALLTVLALAFDPFMQQILTYPTREVAAVRVTEGGAQSSDTATAKQAFTFVPALFNTNFQTIINTGVWSELSGLEPNVTCPSGNCDWEPFESVGMCSECEDVTSIISLECLRSFTVNTSTSWYDDDPTCSITSPSPEGNRLYFDVTVQPGGSSRDPYTHYEHEFPEHIVWSPTRLHSGSQNTTYAGLLKPQSVIVHAELGLTDDINGTRGFSPLEDLVETYHVKRATQCALALCSRTYNISVTNGTARIAVSAHPDYGELYLDPDLYLDLEPPYRSGWCWKPTEDGSSSSSWENTGMSNISYGIRANESAFAFCPADGYNLEPYLGGVALAKYTIMNATNASWTRDESTGYEEVAEQPINQNVLKIISSGIEPVISNVVASFTRAGLVASNHTVVGTVYSTQVYVSVHWVWLALPAALVVFSALFLTLTIVLNRQQRLKLWKSSVLAVLFHGLLNLGTEVGGGDYRTKTMDQMQHTAESIQVRLRTVDDEKGLMLDQS</sequence>
<dbReference type="PANTHER" id="PTHR35394:SF5">
    <property type="entry name" value="DUF3176 DOMAIN-CONTAINING PROTEIN"/>
    <property type="match status" value="1"/>
</dbReference>
<feature type="transmembrane region" description="Helical" evidence="2">
    <location>
        <begin position="107"/>
        <end position="128"/>
    </location>
</feature>
<keyword evidence="2" id="KW-0812">Transmembrane</keyword>
<gene>
    <name evidence="3" type="ORF">BJY01DRAFT_251766</name>
</gene>
<evidence type="ECO:0000256" key="2">
    <source>
        <dbReference type="SAM" id="Phobius"/>
    </source>
</evidence>
<name>A0ABR4JA15_9EURO</name>
<evidence type="ECO:0000313" key="4">
    <source>
        <dbReference type="Proteomes" id="UP001610446"/>
    </source>
</evidence>
<feature type="transmembrane region" description="Helical" evidence="2">
    <location>
        <begin position="71"/>
        <end position="95"/>
    </location>
</feature>
<evidence type="ECO:0000313" key="3">
    <source>
        <dbReference type="EMBL" id="KAL2836887.1"/>
    </source>
</evidence>
<dbReference type="Proteomes" id="UP001610446">
    <property type="component" value="Unassembled WGS sequence"/>
</dbReference>
<organism evidence="3 4">
    <name type="scientific">Aspergillus pseudoustus</name>
    <dbReference type="NCBI Taxonomy" id="1810923"/>
    <lineage>
        <taxon>Eukaryota</taxon>
        <taxon>Fungi</taxon>
        <taxon>Dikarya</taxon>
        <taxon>Ascomycota</taxon>
        <taxon>Pezizomycotina</taxon>
        <taxon>Eurotiomycetes</taxon>
        <taxon>Eurotiomycetidae</taxon>
        <taxon>Eurotiales</taxon>
        <taxon>Aspergillaceae</taxon>
        <taxon>Aspergillus</taxon>
        <taxon>Aspergillus subgen. Nidulantes</taxon>
    </lineage>
</organism>
<protein>
    <submittedName>
        <fullName evidence="3">Uncharacterized protein</fullName>
    </submittedName>
</protein>
<dbReference type="Pfam" id="PF11374">
    <property type="entry name" value="DUF3176"/>
    <property type="match status" value="1"/>
</dbReference>